<keyword evidence="1" id="KW-0812">Transmembrane</keyword>
<evidence type="ECO:0000313" key="3">
    <source>
        <dbReference type="EMBL" id="VFJ48086.1"/>
    </source>
</evidence>
<keyword evidence="1" id="KW-0472">Membrane</keyword>
<dbReference type="EMBL" id="CAADEY010000020">
    <property type="protein sequence ID" value="VFJ48086.1"/>
    <property type="molecule type" value="Genomic_DNA"/>
</dbReference>
<dbReference type="AlphaFoldDB" id="A0A450RTG3"/>
<feature type="transmembrane region" description="Helical" evidence="1">
    <location>
        <begin position="6"/>
        <end position="23"/>
    </location>
</feature>
<accession>A0A450RTG3</accession>
<gene>
    <name evidence="2" type="ORF">BECKDK2373B_GA0170837_100164</name>
    <name evidence="3" type="ORF">BECKDK2373C_GA0170839_10204</name>
</gene>
<evidence type="ECO:0000256" key="1">
    <source>
        <dbReference type="SAM" id="Phobius"/>
    </source>
</evidence>
<reference evidence="2" key="1">
    <citation type="submission" date="2019-02" db="EMBL/GenBank/DDBJ databases">
        <authorList>
            <person name="Gruber-Vodicka R. H."/>
            <person name="Seah K. B. B."/>
        </authorList>
    </citation>
    <scope>NUCLEOTIDE SEQUENCE</scope>
    <source>
        <strain evidence="3">BECK_DK161</strain>
        <strain evidence="2">BECK_DK47</strain>
    </source>
</reference>
<protein>
    <submittedName>
        <fullName evidence="2">Uncharacterized protein</fullName>
    </submittedName>
</protein>
<name>A0A450RTG3_9GAMM</name>
<dbReference type="EMBL" id="CAADEX010000001">
    <property type="protein sequence ID" value="VFJ42441.1"/>
    <property type="molecule type" value="Genomic_DNA"/>
</dbReference>
<keyword evidence="1" id="KW-1133">Transmembrane helix</keyword>
<proteinExistence type="predicted"/>
<evidence type="ECO:0000313" key="2">
    <source>
        <dbReference type="EMBL" id="VFJ42441.1"/>
    </source>
</evidence>
<organism evidence="2">
    <name type="scientific">Candidatus Kentrum sp. DK</name>
    <dbReference type="NCBI Taxonomy" id="2126562"/>
    <lineage>
        <taxon>Bacteria</taxon>
        <taxon>Pseudomonadati</taxon>
        <taxon>Pseudomonadota</taxon>
        <taxon>Gammaproteobacteria</taxon>
        <taxon>Candidatus Kentrum</taxon>
    </lineage>
</organism>
<sequence length="30" mass="3327">MNWDIISTLVMLALAATFAYIVYDATHPKG</sequence>